<organism evidence="1 2">
    <name type="scientific">Leptospira santarosai</name>
    <dbReference type="NCBI Taxonomy" id="28183"/>
    <lineage>
        <taxon>Bacteria</taxon>
        <taxon>Pseudomonadati</taxon>
        <taxon>Spirochaetota</taxon>
        <taxon>Spirochaetia</taxon>
        <taxon>Leptospirales</taxon>
        <taxon>Leptospiraceae</taxon>
        <taxon>Leptospira</taxon>
    </lineage>
</organism>
<comment type="caution">
    <text evidence="1">The sequence shown here is derived from an EMBL/GenBank/DDBJ whole genome shotgun (WGS) entry which is preliminary data.</text>
</comment>
<gene>
    <name evidence="1" type="ORF">BWD14_15110</name>
</gene>
<evidence type="ECO:0000313" key="2">
    <source>
        <dbReference type="Proteomes" id="UP000189337"/>
    </source>
</evidence>
<protein>
    <submittedName>
        <fullName evidence="1">Uncharacterized protein</fullName>
    </submittedName>
</protein>
<dbReference type="Proteomes" id="UP000189337">
    <property type="component" value="Unassembled WGS sequence"/>
</dbReference>
<reference evidence="1 2" key="1">
    <citation type="submission" date="2017-01" db="EMBL/GenBank/DDBJ databases">
        <title>Comparative genomic analysis of Brazilian Leptospira santarosai.</title>
        <authorList>
            <person name="Moreno L.Z."/>
            <person name="Miraglia F."/>
            <person name="Kremer F.S."/>
            <person name="Eslabao M.R."/>
            <person name="Lilenbaum W."/>
            <person name="Dellagostin O.A."/>
            <person name="Moreno A.M."/>
        </authorList>
    </citation>
    <scope>NUCLEOTIDE SEQUENCE [LARGE SCALE GENOMIC DNA]</scope>
    <source>
        <strain evidence="1 2">M52/8-19</strain>
    </source>
</reference>
<evidence type="ECO:0000313" key="1">
    <source>
        <dbReference type="EMBL" id="ONF91842.1"/>
    </source>
</evidence>
<dbReference type="EMBL" id="MTSU01000016">
    <property type="protein sequence ID" value="ONF91842.1"/>
    <property type="molecule type" value="Genomic_DNA"/>
</dbReference>
<accession>A0AB73LLB2</accession>
<proteinExistence type="predicted"/>
<sequence>MFNGSVLGRSQIYRIEKMEFVCMKVFSIDSKQKRNAFWLRRGALLTLNGDYIRLRYGFLWITVKARPEWCFRITLQGAKQFLRDGRRVLL</sequence>
<dbReference type="AlphaFoldDB" id="A0AB73LLB2"/>
<name>A0AB73LLB2_9LEPT</name>